<keyword evidence="17" id="KW-1185">Reference proteome</keyword>
<evidence type="ECO:0000256" key="1">
    <source>
        <dbReference type="ARBA" id="ARBA00000436"/>
    </source>
</evidence>
<evidence type="ECO:0000256" key="11">
    <source>
        <dbReference type="ARBA" id="ARBA00023128"/>
    </source>
</evidence>
<evidence type="ECO:0000256" key="2">
    <source>
        <dbReference type="ARBA" id="ARBA00004305"/>
    </source>
</evidence>
<keyword evidence="10 13" id="KW-0482">Metalloprotease</keyword>
<evidence type="ECO:0000256" key="5">
    <source>
        <dbReference type="ARBA" id="ARBA00022670"/>
    </source>
</evidence>
<dbReference type="GO" id="GO:0005759">
    <property type="term" value="C:mitochondrial matrix"/>
    <property type="evidence" value="ECO:0007669"/>
    <property type="project" value="UniProtKB-SubCell"/>
</dbReference>
<protein>
    <recommendedName>
        <fullName evidence="4">mitochondrial intermediate peptidase</fullName>
        <ecNumber evidence="4">3.4.24.59</ecNumber>
    </recommendedName>
</protein>
<evidence type="ECO:0000256" key="6">
    <source>
        <dbReference type="ARBA" id="ARBA00022723"/>
    </source>
</evidence>
<evidence type="ECO:0000313" key="16">
    <source>
        <dbReference type="EMBL" id="CEH14853.1"/>
    </source>
</evidence>
<feature type="domain" description="Peptidase M3A/M3B catalytic" evidence="15">
    <location>
        <begin position="261"/>
        <end position="748"/>
    </location>
</feature>
<dbReference type="GO" id="GO:0006518">
    <property type="term" value="P:peptide metabolic process"/>
    <property type="evidence" value="ECO:0007669"/>
    <property type="project" value="TreeGrafter"/>
</dbReference>
<dbReference type="Proteomes" id="UP000054845">
    <property type="component" value="Unassembled WGS sequence"/>
</dbReference>
<keyword evidence="8 13" id="KW-0862">Zinc</keyword>
<comment type="subcellular location">
    <subcellularLocation>
        <location evidence="2">Mitochondrion matrix</location>
    </subcellularLocation>
</comment>
<evidence type="ECO:0000259" key="15">
    <source>
        <dbReference type="Pfam" id="PF01432"/>
    </source>
</evidence>
<comment type="similarity">
    <text evidence="3 13">Belongs to the peptidase M3 family.</text>
</comment>
<sequence length="764" mass="84641">MLLDDEDLVGLGRPHLQVSQVSELARMDQQGANAHTHPHTHATSTYERDDEELKAVLDAPTDSSLASSTGATASHTRPPSGLFRLPSFSSPSALPSLVERTIARSQLLVQRISLASVRNDAQELKGVVRLLDRLSDTLCRVIDACELIRNVHPDAQWAESANDAYEQLCHYMNAVSLVLANASLRASLSPEALSVAQAFQKDFEKSGIHLQEASRKKFVDLSSDLVRLGRQFLSPTLDEAEERALARFVPEEHLSGLPAGRARRAAYEAMHGASQRQVEVLEEMLRKRAQLANVTGFESFAELTLGDKMAKNPEHVDEFLAALDAENRFKTRAKLAELLQLKQQQQDASSGDIAAWDRDYYSQQYLRSISLQSSTTPISPFYSVGTLFSGLSKLLQKLYGLRFRVVQTDDGEVWEEGVKRIEVMNESEELVGVIYADLFSRQGKAGGAAHYTVRCSRRTDVDDLTGDLAYGLPGAPIDELSLREKQEMQKACQPLEEESFSVAGKEGKYQLPVVVLICDFVRPTVGQGPTLLSWNEVETLFHEMGHAVHSMLGRTEYHQVSGTRCATDFVELPSILMEHFISCPSVTSLIARHHSTGSSLAYSTLRKHVEASRSLEAIDTHQQILLAQLDQAYHTSNVLSSSFSSDQTLADLHARQSLLTPSPSSVHSQAHFGHLVGYASTYYSYLFDRAIASKVWQEIFAKDPLDRRAGEEFREKVLKWGGGRDPWEALADLLKEDEIAKGDSRAMQIVGRWGIANVGVEAPK</sequence>
<evidence type="ECO:0000256" key="14">
    <source>
        <dbReference type="SAM" id="MobiDB-lite"/>
    </source>
</evidence>
<reference evidence="16 17" key="1">
    <citation type="submission" date="2014-09" db="EMBL/GenBank/DDBJ databases">
        <authorList>
            <person name="Magalhaes I.L.F."/>
            <person name="Oliveira U."/>
            <person name="Santos F.R."/>
            <person name="Vidigal T.H.D.A."/>
            <person name="Brescovit A.D."/>
            <person name="Santos A.J."/>
        </authorList>
    </citation>
    <scope>NUCLEOTIDE SEQUENCE [LARGE SCALE GENOMIC DNA]</scope>
</reference>
<organism evidence="16 17">
    <name type="scientific">Ceraceosorus bombacis</name>
    <dbReference type="NCBI Taxonomy" id="401625"/>
    <lineage>
        <taxon>Eukaryota</taxon>
        <taxon>Fungi</taxon>
        <taxon>Dikarya</taxon>
        <taxon>Basidiomycota</taxon>
        <taxon>Ustilaginomycotina</taxon>
        <taxon>Exobasidiomycetes</taxon>
        <taxon>Ceraceosorales</taxon>
        <taxon>Ceraceosoraceae</taxon>
        <taxon>Ceraceosorus</taxon>
    </lineage>
</organism>
<dbReference type="EMBL" id="CCYA01000249">
    <property type="protein sequence ID" value="CEH14853.1"/>
    <property type="molecule type" value="Genomic_DNA"/>
</dbReference>
<keyword evidence="9" id="KW-0809">Transit peptide</keyword>
<dbReference type="Gene3D" id="1.10.1370.40">
    <property type="match status" value="2"/>
</dbReference>
<dbReference type="InterPro" id="IPR045090">
    <property type="entry name" value="Pept_M3A_M3B"/>
</dbReference>
<keyword evidence="7 13" id="KW-0378">Hydrolase</keyword>
<evidence type="ECO:0000256" key="9">
    <source>
        <dbReference type="ARBA" id="ARBA00022946"/>
    </source>
</evidence>
<dbReference type="GO" id="GO:0046872">
    <property type="term" value="F:metal ion binding"/>
    <property type="evidence" value="ECO:0007669"/>
    <property type="project" value="UniProtKB-UniRule"/>
</dbReference>
<proteinExistence type="inferred from homology"/>
<dbReference type="InterPro" id="IPR033851">
    <property type="entry name" value="M3A_MIP"/>
</dbReference>
<evidence type="ECO:0000256" key="7">
    <source>
        <dbReference type="ARBA" id="ARBA00022801"/>
    </source>
</evidence>
<dbReference type="Pfam" id="PF01432">
    <property type="entry name" value="Peptidase_M3"/>
    <property type="match status" value="1"/>
</dbReference>
<accession>A0A0P1BFM6</accession>
<dbReference type="AlphaFoldDB" id="A0A0P1BFM6"/>
<evidence type="ECO:0000313" key="17">
    <source>
        <dbReference type="Proteomes" id="UP000054845"/>
    </source>
</evidence>
<dbReference type="STRING" id="401625.A0A0P1BFM6"/>
<dbReference type="PANTHER" id="PTHR11804:SF79">
    <property type="entry name" value="MITOCHONDRIAL INTERMEDIATE PEPTIDASE"/>
    <property type="match status" value="1"/>
</dbReference>
<dbReference type="PANTHER" id="PTHR11804">
    <property type="entry name" value="PROTEASE M3 THIMET OLIGOPEPTIDASE-RELATED"/>
    <property type="match status" value="1"/>
</dbReference>
<feature type="region of interest" description="Disordered" evidence="14">
    <location>
        <begin position="61"/>
        <end position="84"/>
    </location>
</feature>
<dbReference type="GO" id="GO:0004222">
    <property type="term" value="F:metalloendopeptidase activity"/>
    <property type="evidence" value="ECO:0007669"/>
    <property type="project" value="UniProtKB-EC"/>
</dbReference>
<evidence type="ECO:0000256" key="12">
    <source>
        <dbReference type="ARBA" id="ARBA00025208"/>
    </source>
</evidence>
<keyword evidence="6 13" id="KW-0479">Metal-binding</keyword>
<dbReference type="OrthoDB" id="17530at2759"/>
<evidence type="ECO:0000256" key="3">
    <source>
        <dbReference type="ARBA" id="ARBA00006040"/>
    </source>
</evidence>
<dbReference type="SUPFAM" id="SSF55486">
    <property type="entry name" value="Metalloproteases ('zincins'), catalytic domain"/>
    <property type="match status" value="1"/>
</dbReference>
<dbReference type="GO" id="GO:0006627">
    <property type="term" value="P:protein processing involved in protein targeting to mitochondrion"/>
    <property type="evidence" value="ECO:0007669"/>
    <property type="project" value="TreeGrafter"/>
</dbReference>
<comment type="function">
    <text evidence="12">Cleaves proteins, imported into the mitochondrion, to their mature size. While most mitochondrial precursor proteins are processed to the mature form in one step by mitochondrial processing peptidase (MPP), the sequential cleavage by MIP of an octapeptide after initial processing by MPP is a required step for a subgroup of nuclear-encoded precursor proteins destined for the matrix or the inner membrane.</text>
</comment>
<name>A0A0P1BFM6_9BASI</name>
<evidence type="ECO:0000256" key="13">
    <source>
        <dbReference type="RuleBase" id="RU003435"/>
    </source>
</evidence>
<evidence type="ECO:0000256" key="8">
    <source>
        <dbReference type="ARBA" id="ARBA00022833"/>
    </source>
</evidence>
<keyword evidence="5 13" id="KW-0645">Protease</keyword>
<dbReference type="CDD" id="cd06457">
    <property type="entry name" value="M3A_MIP"/>
    <property type="match status" value="1"/>
</dbReference>
<keyword evidence="11" id="KW-0496">Mitochondrion</keyword>
<feature type="region of interest" description="Disordered" evidence="14">
    <location>
        <begin position="28"/>
        <end position="49"/>
    </location>
</feature>
<dbReference type="FunFam" id="3.40.390.10:FF:000055">
    <property type="entry name" value="Related to mitochondrial intermediate peptidase"/>
    <property type="match status" value="1"/>
</dbReference>
<dbReference type="EC" id="3.4.24.59" evidence="4"/>
<evidence type="ECO:0000256" key="4">
    <source>
        <dbReference type="ARBA" id="ARBA00012441"/>
    </source>
</evidence>
<comment type="cofactor">
    <cofactor evidence="13">
        <name>Zn(2+)</name>
        <dbReference type="ChEBI" id="CHEBI:29105"/>
    </cofactor>
    <text evidence="13">Binds 1 zinc ion.</text>
</comment>
<comment type="catalytic activity">
    <reaction evidence="1">
        <text>Release of an N-terminal octapeptide as second stage of processing of some proteins imported into the mitochondrion.</text>
        <dbReference type="EC" id="3.4.24.59"/>
    </reaction>
</comment>
<evidence type="ECO:0000256" key="10">
    <source>
        <dbReference type="ARBA" id="ARBA00023049"/>
    </source>
</evidence>
<dbReference type="InterPro" id="IPR001567">
    <property type="entry name" value="Pept_M3A_M3B_dom"/>
</dbReference>